<dbReference type="Proteomes" id="UP001484179">
    <property type="component" value="Chromosome 2"/>
</dbReference>
<proteinExistence type="predicted"/>
<reference evidence="1 2" key="1">
    <citation type="submission" date="2024-04" db="EMBL/GenBank/DDBJ databases">
        <title>Biological Control Activity of Plant Growth Promoting Rhizobacteria Burkholderia pyrrocinia BX1 against Tobacco black shank Introduction Tobacco black shank (TBS) caused by the oomycete Phytophthora. nicotianae (P. nicotianae) has become a destructive soil.</title>
        <authorList>
            <person name="Liu X."/>
            <person name="Shu C."/>
        </authorList>
    </citation>
    <scope>NUCLEOTIDE SEQUENCE [LARGE SCALE GENOMIC DNA]</scope>
    <source>
        <strain evidence="1 2">BX1</strain>
    </source>
</reference>
<dbReference type="EMBL" id="CP150850">
    <property type="protein sequence ID" value="WZW56597.1"/>
    <property type="molecule type" value="Genomic_DNA"/>
</dbReference>
<protein>
    <submittedName>
        <fullName evidence="1">Uncharacterized protein</fullName>
    </submittedName>
</protein>
<gene>
    <name evidence="1" type="ORF">WN985_29135</name>
</gene>
<keyword evidence="2" id="KW-1185">Reference proteome</keyword>
<evidence type="ECO:0000313" key="2">
    <source>
        <dbReference type="Proteomes" id="UP001484179"/>
    </source>
</evidence>
<sequence length="106" mass="12345">MSELLEQQTALAESVNSMCLDLFDRWCEARSVIPLAYLMHTWPIVTPTLPTMARLSRTLRELVIYHQHTLEHDDRLIIEGVISIVGDAWLRRDSDLPWSRDLRTTN</sequence>
<organism evidence="1 2">
    <name type="scientific">Burkholderia pyrrocinia</name>
    <name type="common">Pseudomonas pyrrocinia</name>
    <dbReference type="NCBI Taxonomy" id="60550"/>
    <lineage>
        <taxon>Bacteria</taxon>
        <taxon>Pseudomonadati</taxon>
        <taxon>Pseudomonadota</taxon>
        <taxon>Betaproteobacteria</taxon>
        <taxon>Burkholderiales</taxon>
        <taxon>Burkholderiaceae</taxon>
        <taxon>Burkholderia</taxon>
        <taxon>Burkholderia cepacia complex</taxon>
    </lineage>
</organism>
<evidence type="ECO:0000313" key="1">
    <source>
        <dbReference type="EMBL" id="WZW56597.1"/>
    </source>
</evidence>
<dbReference type="RefSeq" id="WP_342310458.1">
    <property type="nucleotide sequence ID" value="NZ_CP150850.1"/>
</dbReference>
<name>A0ABZ3BMX6_BURPY</name>
<accession>A0ABZ3BMX6</accession>